<sequence length="70" mass="7682">MKLAMFLLLVSCVAITFTTLLVSPAAACHDFDEPCTGKSGTQGSCCEGFKCHKNNPTWREGRCYYIEGTK</sequence>
<evidence type="ECO:0000256" key="1">
    <source>
        <dbReference type="SAM" id="SignalP"/>
    </source>
</evidence>
<protein>
    <submittedName>
        <fullName evidence="2">Uncharacterized protein</fullName>
    </submittedName>
</protein>
<evidence type="ECO:0000313" key="2">
    <source>
        <dbReference type="EMBL" id="OQV23299.1"/>
    </source>
</evidence>
<feature type="signal peptide" evidence="1">
    <location>
        <begin position="1"/>
        <end position="27"/>
    </location>
</feature>
<dbReference type="Proteomes" id="UP000192578">
    <property type="component" value="Unassembled WGS sequence"/>
</dbReference>
<comment type="caution">
    <text evidence="2">The sequence shown here is derived from an EMBL/GenBank/DDBJ whole genome shotgun (WGS) entry which is preliminary data.</text>
</comment>
<name>A0A1W0X6Y0_HYPEX</name>
<accession>A0A1W0X6Y0</accession>
<dbReference type="OrthoDB" id="10665051at2759"/>
<organism evidence="2 3">
    <name type="scientific">Hypsibius exemplaris</name>
    <name type="common">Freshwater tardigrade</name>
    <dbReference type="NCBI Taxonomy" id="2072580"/>
    <lineage>
        <taxon>Eukaryota</taxon>
        <taxon>Metazoa</taxon>
        <taxon>Ecdysozoa</taxon>
        <taxon>Tardigrada</taxon>
        <taxon>Eutardigrada</taxon>
        <taxon>Parachela</taxon>
        <taxon>Hypsibioidea</taxon>
        <taxon>Hypsibiidae</taxon>
        <taxon>Hypsibius</taxon>
    </lineage>
</organism>
<dbReference type="EMBL" id="MTYJ01000012">
    <property type="protein sequence ID" value="OQV23299.1"/>
    <property type="molecule type" value="Genomic_DNA"/>
</dbReference>
<keyword evidence="3" id="KW-1185">Reference proteome</keyword>
<proteinExistence type="predicted"/>
<evidence type="ECO:0000313" key="3">
    <source>
        <dbReference type="Proteomes" id="UP000192578"/>
    </source>
</evidence>
<gene>
    <name evidence="2" type="ORF">BV898_02748</name>
</gene>
<reference evidence="3" key="1">
    <citation type="submission" date="2017-01" db="EMBL/GenBank/DDBJ databases">
        <title>Comparative genomics of anhydrobiosis in the tardigrade Hypsibius dujardini.</title>
        <authorList>
            <person name="Yoshida Y."/>
            <person name="Koutsovoulos G."/>
            <person name="Laetsch D."/>
            <person name="Stevens L."/>
            <person name="Kumar S."/>
            <person name="Horikawa D."/>
            <person name="Ishino K."/>
            <person name="Komine S."/>
            <person name="Tomita M."/>
            <person name="Blaxter M."/>
            <person name="Arakawa K."/>
        </authorList>
    </citation>
    <scope>NUCLEOTIDE SEQUENCE [LARGE SCALE GENOMIC DNA]</scope>
    <source>
        <strain evidence="3">Z151</strain>
    </source>
</reference>
<keyword evidence="1" id="KW-0732">Signal</keyword>
<feature type="chain" id="PRO_5012529034" evidence="1">
    <location>
        <begin position="28"/>
        <end position="70"/>
    </location>
</feature>
<dbReference type="AlphaFoldDB" id="A0A1W0X6Y0"/>